<evidence type="ECO:0008006" key="3">
    <source>
        <dbReference type="Google" id="ProtNLM"/>
    </source>
</evidence>
<comment type="caution">
    <text evidence="1">The sequence shown here is derived from an EMBL/GenBank/DDBJ whole genome shotgun (WGS) entry which is preliminary data.</text>
</comment>
<dbReference type="EMBL" id="JAERSE020000004">
    <property type="protein sequence ID" value="MCA6068458.1"/>
    <property type="molecule type" value="Genomic_DNA"/>
</dbReference>
<dbReference type="RefSeq" id="WP_225689673.1">
    <property type="nucleotide sequence ID" value="NZ_JAERSE020000004.1"/>
</dbReference>
<gene>
    <name evidence="1" type="ORF">JI747_014830</name>
</gene>
<keyword evidence="2" id="KW-1185">Reference proteome</keyword>
<name>A0ABS8A3D6_9FLAO</name>
<sequence length="195" mass="22825">MNGIDSYISYLSKDKDTIFMEYGMYNPKLYKEPLRNNRFKQMTIDGIEAIFETSSNNYGGFASIYIPKIDSTDGFYMFNKNGNIQEVLNIYKTIKLNHSQRKSPLKINLQEFSDIKSPPGIVLYENNCLSCHSEYRYEIGPSLDPKFIQSKGKFWLKNYLYSKKKTLEYNIECSQIQKKDSVTANELLKYLFQPL</sequence>
<reference evidence="1 2" key="1">
    <citation type="submission" date="2021-09" db="EMBL/GenBank/DDBJ databases">
        <title>Genome sequencing and assembly of Chryseobacterium sp. RG1.</title>
        <authorList>
            <person name="Chhetri G."/>
        </authorList>
    </citation>
    <scope>NUCLEOTIDE SEQUENCE [LARGE SCALE GENOMIC DNA]</scope>
    <source>
        <strain evidence="1 2">RG1</strain>
    </source>
</reference>
<evidence type="ECO:0000313" key="2">
    <source>
        <dbReference type="Proteomes" id="UP000618240"/>
    </source>
</evidence>
<accession>A0ABS8A3D6</accession>
<dbReference type="Proteomes" id="UP000618240">
    <property type="component" value="Unassembled WGS sequence"/>
</dbReference>
<proteinExistence type="predicted"/>
<organism evidence="1 2">
    <name type="scientific">Chryseobacterium tagetis</name>
    <dbReference type="NCBI Taxonomy" id="2801334"/>
    <lineage>
        <taxon>Bacteria</taxon>
        <taxon>Pseudomonadati</taxon>
        <taxon>Bacteroidota</taxon>
        <taxon>Flavobacteriia</taxon>
        <taxon>Flavobacteriales</taxon>
        <taxon>Weeksellaceae</taxon>
        <taxon>Chryseobacterium group</taxon>
        <taxon>Chryseobacterium</taxon>
    </lineage>
</organism>
<protein>
    <recommendedName>
        <fullName evidence="3">Cytochrome c domain-containing protein</fullName>
    </recommendedName>
</protein>
<evidence type="ECO:0000313" key="1">
    <source>
        <dbReference type="EMBL" id="MCA6068458.1"/>
    </source>
</evidence>